<dbReference type="OrthoDB" id="9810734at2"/>
<dbReference type="SUPFAM" id="SSF51735">
    <property type="entry name" value="NAD(P)-binding Rossmann-fold domains"/>
    <property type="match status" value="1"/>
</dbReference>
<gene>
    <name evidence="2" type="ORF">AZI86_02930</name>
</gene>
<proteinExistence type="predicted"/>
<sequence>MNRPRILVTGGTGFLGKRVIPLLREKFEVDVLSRSGTTEVQGDLTQWNAGLNLPALSKKNYALMLHMSGLYDLMKPKADCTLQNVSAMGTALKVADLLKIPYFLSTSTVAAAINSSLNLVKPYDLNFTKPFPDAYSESKAWGEQVLQNWSSMNIKGRINLRLGVLVGDTKKGEIDRIDGPYYAAEAFKKIRQLIEHMPTPIPLPGSEKTRLPFVPVDVAADAIVKFCEWTLSTEPGGYWSYHITPTEGASVTELYSSALKKLAIPNKGVLLVDQLPEALTLKISKVVAKFPEEQLHYLLHFPLYDTTPTREILGDRWCPEFSSYANTFWSGYEKFVSYR</sequence>
<dbReference type="RefSeq" id="WP_061833603.1">
    <property type="nucleotide sequence ID" value="NZ_LUKE01000001.1"/>
</dbReference>
<dbReference type="AlphaFoldDB" id="A0A150WP06"/>
<organism evidence="2 3">
    <name type="scientific">Bdellovibrio bacteriovorus</name>
    <dbReference type="NCBI Taxonomy" id="959"/>
    <lineage>
        <taxon>Bacteria</taxon>
        <taxon>Pseudomonadati</taxon>
        <taxon>Bdellovibrionota</taxon>
        <taxon>Bdellovibrionia</taxon>
        <taxon>Bdellovibrionales</taxon>
        <taxon>Pseudobdellovibrionaceae</taxon>
        <taxon>Bdellovibrio</taxon>
    </lineage>
</organism>
<dbReference type="InterPro" id="IPR036291">
    <property type="entry name" value="NAD(P)-bd_dom_sf"/>
</dbReference>
<accession>A0A150WP06</accession>
<evidence type="ECO:0000313" key="2">
    <source>
        <dbReference type="EMBL" id="KYG66037.1"/>
    </source>
</evidence>
<dbReference type="EMBL" id="LUKE01000001">
    <property type="protein sequence ID" value="KYG66037.1"/>
    <property type="molecule type" value="Genomic_DNA"/>
</dbReference>
<dbReference type="Proteomes" id="UP000075320">
    <property type="component" value="Unassembled WGS sequence"/>
</dbReference>
<reference evidence="2 3" key="1">
    <citation type="submission" date="2016-03" db="EMBL/GenBank/DDBJ databases">
        <authorList>
            <person name="Ploux O."/>
        </authorList>
    </citation>
    <scope>NUCLEOTIDE SEQUENCE [LARGE SCALE GENOMIC DNA]</scope>
    <source>
        <strain evidence="2 3">R0</strain>
    </source>
</reference>
<dbReference type="InterPro" id="IPR013120">
    <property type="entry name" value="FAR_NAD-bd"/>
</dbReference>
<evidence type="ECO:0000313" key="3">
    <source>
        <dbReference type="Proteomes" id="UP000075320"/>
    </source>
</evidence>
<dbReference type="Gene3D" id="3.40.50.720">
    <property type="entry name" value="NAD(P)-binding Rossmann-like Domain"/>
    <property type="match status" value="1"/>
</dbReference>
<evidence type="ECO:0000259" key="1">
    <source>
        <dbReference type="Pfam" id="PF07993"/>
    </source>
</evidence>
<dbReference type="PANTHER" id="PTHR43245">
    <property type="entry name" value="BIFUNCTIONAL POLYMYXIN RESISTANCE PROTEIN ARNA"/>
    <property type="match status" value="1"/>
</dbReference>
<feature type="domain" description="Thioester reductase (TE)" evidence="1">
    <location>
        <begin position="40"/>
        <end position="223"/>
    </location>
</feature>
<name>A0A150WP06_BDEBC</name>
<protein>
    <submittedName>
        <fullName evidence="2">Dehydrogenase</fullName>
    </submittedName>
</protein>
<dbReference type="InterPro" id="IPR050177">
    <property type="entry name" value="Lipid_A_modif_metabolic_enz"/>
</dbReference>
<dbReference type="Pfam" id="PF07993">
    <property type="entry name" value="NAD_binding_4"/>
    <property type="match status" value="1"/>
</dbReference>
<comment type="caution">
    <text evidence="2">The sequence shown here is derived from an EMBL/GenBank/DDBJ whole genome shotgun (WGS) entry which is preliminary data.</text>
</comment>
<keyword evidence="3" id="KW-1185">Reference proteome</keyword>